<dbReference type="Pfam" id="PF00672">
    <property type="entry name" value="HAMP"/>
    <property type="match status" value="1"/>
</dbReference>
<protein>
    <recommendedName>
        <fullName evidence="3">histidine kinase</fullName>
        <ecNumber evidence="3">2.7.13.3</ecNumber>
    </recommendedName>
</protein>
<dbReference type="CDD" id="cd06225">
    <property type="entry name" value="HAMP"/>
    <property type="match status" value="1"/>
</dbReference>
<dbReference type="InterPro" id="IPR003594">
    <property type="entry name" value="HATPase_dom"/>
</dbReference>
<dbReference type="GO" id="GO:0000155">
    <property type="term" value="F:phosphorelay sensor kinase activity"/>
    <property type="evidence" value="ECO:0007669"/>
    <property type="project" value="InterPro"/>
</dbReference>
<keyword evidence="10 12" id="KW-0472">Membrane</keyword>
<dbReference type="GO" id="GO:0005886">
    <property type="term" value="C:plasma membrane"/>
    <property type="evidence" value="ECO:0007669"/>
    <property type="project" value="UniProtKB-SubCell"/>
</dbReference>
<dbReference type="InterPro" id="IPR003660">
    <property type="entry name" value="HAMP_dom"/>
</dbReference>
<dbReference type="Gene3D" id="3.30.565.10">
    <property type="entry name" value="Histidine kinase-like ATPase, C-terminal domain"/>
    <property type="match status" value="1"/>
</dbReference>
<evidence type="ECO:0000256" key="4">
    <source>
        <dbReference type="ARBA" id="ARBA00022553"/>
    </source>
</evidence>
<dbReference type="PROSITE" id="PS50885">
    <property type="entry name" value="HAMP"/>
    <property type="match status" value="1"/>
</dbReference>
<dbReference type="Proteomes" id="UP000221394">
    <property type="component" value="Unassembled WGS sequence"/>
</dbReference>
<dbReference type="EC" id="2.7.13.3" evidence="3"/>
<dbReference type="PANTHER" id="PTHR45436:SF5">
    <property type="entry name" value="SENSOR HISTIDINE KINASE TRCS"/>
    <property type="match status" value="1"/>
</dbReference>
<evidence type="ECO:0000256" key="1">
    <source>
        <dbReference type="ARBA" id="ARBA00000085"/>
    </source>
</evidence>
<evidence type="ECO:0000259" key="14">
    <source>
        <dbReference type="PROSITE" id="PS50885"/>
    </source>
</evidence>
<dbReference type="Pfam" id="PF00512">
    <property type="entry name" value="HisKA"/>
    <property type="match status" value="1"/>
</dbReference>
<dbReference type="PROSITE" id="PS50109">
    <property type="entry name" value="HIS_KIN"/>
    <property type="match status" value="1"/>
</dbReference>
<dbReference type="SMART" id="SM00304">
    <property type="entry name" value="HAMP"/>
    <property type="match status" value="1"/>
</dbReference>
<feature type="domain" description="HAMP" evidence="14">
    <location>
        <begin position="240"/>
        <end position="300"/>
    </location>
</feature>
<keyword evidence="7 15" id="KW-0418">Kinase</keyword>
<dbReference type="CDD" id="cd00082">
    <property type="entry name" value="HisKA"/>
    <property type="match status" value="1"/>
</dbReference>
<dbReference type="RefSeq" id="WP_098458332.1">
    <property type="nucleotide sequence ID" value="NZ_PDJH01000001.1"/>
</dbReference>
<dbReference type="PRINTS" id="PR00344">
    <property type="entry name" value="BCTRLSENSOR"/>
</dbReference>
<evidence type="ECO:0000256" key="2">
    <source>
        <dbReference type="ARBA" id="ARBA00004236"/>
    </source>
</evidence>
<comment type="subcellular location">
    <subcellularLocation>
        <location evidence="2">Cell membrane</location>
    </subcellularLocation>
</comment>
<dbReference type="FunFam" id="1.10.287.130:FF:000001">
    <property type="entry name" value="Two-component sensor histidine kinase"/>
    <property type="match status" value="1"/>
</dbReference>
<feature type="compositionally biased region" description="Low complexity" evidence="11">
    <location>
        <begin position="88"/>
        <end position="102"/>
    </location>
</feature>
<dbReference type="InterPro" id="IPR005467">
    <property type="entry name" value="His_kinase_dom"/>
</dbReference>
<dbReference type="Gene3D" id="1.10.287.130">
    <property type="match status" value="1"/>
</dbReference>
<feature type="transmembrane region" description="Helical" evidence="12">
    <location>
        <begin position="30"/>
        <end position="53"/>
    </location>
</feature>
<feature type="domain" description="Histidine kinase" evidence="13">
    <location>
        <begin position="315"/>
        <end position="535"/>
    </location>
</feature>
<evidence type="ECO:0000256" key="12">
    <source>
        <dbReference type="SAM" id="Phobius"/>
    </source>
</evidence>
<evidence type="ECO:0000256" key="9">
    <source>
        <dbReference type="ARBA" id="ARBA00023012"/>
    </source>
</evidence>
<reference evidence="15 16" key="1">
    <citation type="submission" date="2017-10" db="EMBL/GenBank/DDBJ databases">
        <title>Sequencing the genomes of 1000 actinobacteria strains.</title>
        <authorList>
            <person name="Klenk H.-P."/>
        </authorList>
    </citation>
    <scope>NUCLEOTIDE SEQUENCE [LARGE SCALE GENOMIC DNA]</scope>
    <source>
        <strain evidence="15 16">DSM 21574</strain>
    </source>
</reference>
<keyword evidence="9" id="KW-0902">Two-component regulatory system</keyword>
<accession>A0A2A9EEB0</accession>
<dbReference type="Pfam" id="PF02518">
    <property type="entry name" value="HATPase_c"/>
    <property type="match status" value="1"/>
</dbReference>
<evidence type="ECO:0000256" key="6">
    <source>
        <dbReference type="ARBA" id="ARBA00022692"/>
    </source>
</evidence>
<evidence type="ECO:0000259" key="13">
    <source>
        <dbReference type="PROSITE" id="PS50109"/>
    </source>
</evidence>
<dbReference type="SUPFAM" id="SSF55874">
    <property type="entry name" value="ATPase domain of HSP90 chaperone/DNA topoisomerase II/histidine kinase"/>
    <property type="match status" value="1"/>
</dbReference>
<feature type="region of interest" description="Disordered" evidence="11">
    <location>
        <begin position="72"/>
        <end position="126"/>
    </location>
</feature>
<evidence type="ECO:0000313" key="16">
    <source>
        <dbReference type="Proteomes" id="UP000221394"/>
    </source>
</evidence>
<evidence type="ECO:0000256" key="7">
    <source>
        <dbReference type="ARBA" id="ARBA00022777"/>
    </source>
</evidence>
<dbReference type="SUPFAM" id="SSF47384">
    <property type="entry name" value="Homodimeric domain of signal transducing histidine kinase"/>
    <property type="match status" value="1"/>
</dbReference>
<proteinExistence type="predicted"/>
<dbReference type="AlphaFoldDB" id="A0A2A9EEB0"/>
<comment type="caution">
    <text evidence="15">The sequence shown here is derived from an EMBL/GenBank/DDBJ whole genome shotgun (WGS) entry which is preliminary data.</text>
</comment>
<sequence length="535" mass="55685">MTAEPDAGGPVAAVPGRAPRRRAWSLQRRLVVTVVALLAGVCLALAAISTLALRASLVERIDDSLGAASMRAGRAPDGNAPAFPGPEDVPSSSSDVTDPSTTAPGTTPPQVADDRPPFLAVPGQSTGTLGLRLQDGEVGEQGYLDDDGTVQDLTADQLAILASVEPDGTPRTVDLPGLGSYRVIAVERDAGTATAPSSVQVTGLSLDGTTATLTRYLTVEIGIGVAAGVLAAIAASVLVRRALRPLAHVTQTATRIAHLPLHEGAVNLPERVDDDDTRTEVGRVGAALNRMIDHVEKALSARFTSETQVRQFVADASHELRTPLASIRGYAELVRRSDDQVPAATSQALARIESESVRMSGLVEDLLLLARLDAGRPLERETVDLLPLALECLADAHAAGPDHVWRLDLPTEDEDATVFEVTGDDARLRQVLVNLLSNARVHTPPGTSVTLRLRAAADGGVDVDVSDDGPGITPELLPLLFDRFTRGDSARGHEAGSTGLGLAIAHAIVAAHGGGLSVATTPGATTFHVHLPRPA</sequence>
<keyword evidence="5" id="KW-0808">Transferase</keyword>
<dbReference type="CDD" id="cd00075">
    <property type="entry name" value="HATPase"/>
    <property type="match status" value="1"/>
</dbReference>
<dbReference type="InterPro" id="IPR003661">
    <property type="entry name" value="HisK_dim/P_dom"/>
</dbReference>
<evidence type="ECO:0000256" key="5">
    <source>
        <dbReference type="ARBA" id="ARBA00022679"/>
    </source>
</evidence>
<dbReference type="InterPro" id="IPR036097">
    <property type="entry name" value="HisK_dim/P_sf"/>
</dbReference>
<dbReference type="OrthoDB" id="9786919at2"/>
<dbReference type="EMBL" id="PDJH01000001">
    <property type="protein sequence ID" value="PFG37254.1"/>
    <property type="molecule type" value="Genomic_DNA"/>
</dbReference>
<keyword evidence="6 12" id="KW-0812">Transmembrane</keyword>
<comment type="catalytic activity">
    <reaction evidence="1">
        <text>ATP + protein L-histidine = ADP + protein N-phospho-L-histidine.</text>
        <dbReference type="EC" id="2.7.13.3"/>
    </reaction>
</comment>
<dbReference type="Gene3D" id="6.10.340.10">
    <property type="match status" value="1"/>
</dbReference>
<name>A0A2A9EEB0_9MICO</name>
<dbReference type="SMART" id="SM00387">
    <property type="entry name" value="HATPase_c"/>
    <property type="match status" value="1"/>
</dbReference>
<evidence type="ECO:0000256" key="3">
    <source>
        <dbReference type="ARBA" id="ARBA00012438"/>
    </source>
</evidence>
<evidence type="ECO:0000256" key="8">
    <source>
        <dbReference type="ARBA" id="ARBA00022989"/>
    </source>
</evidence>
<dbReference type="SMART" id="SM00388">
    <property type="entry name" value="HisKA"/>
    <property type="match status" value="1"/>
</dbReference>
<gene>
    <name evidence="15" type="ORF">ATL41_2008</name>
</gene>
<keyword evidence="16" id="KW-1185">Reference proteome</keyword>
<evidence type="ECO:0000256" key="11">
    <source>
        <dbReference type="SAM" id="MobiDB-lite"/>
    </source>
</evidence>
<evidence type="ECO:0000313" key="15">
    <source>
        <dbReference type="EMBL" id="PFG37254.1"/>
    </source>
</evidence>
<dbReference type="InterPro" id="IPR004358">
    <property type="entry name" value="Sig_transdc_His_kin-like_C"/>
</dbReference>
<evidence type="ECO:0000256" key="10">
    <source>
        <dbReference type="ARBA" id="ARBA00023136"/>
    </source>
</evidence>
<dbReference type="InterPro" id="IPR036890">
    <property type="entry name" value="HATPase_C_sf"/>
</dbReference>
<keyword evidence="4" id="KW-0597">Phosphoprotein</keyword>
<dbReference type="InterPro" id="IPR050428">
    <property type="entry name" value="TCS_sensor_his_kinase"/>
</dbReference>
<keyword evidence="8 12" id="KW-1133">Transmembrane helix</keyword>
<organism evidence="15 16">
    <name type="scientific">Flavimobilis soli</name>
    <dbReference type="NCBI Taxonomy" id="442709"/>
    <lineage>
        <taxon>Bacteria</taxon>
        <taxon>Bacillati</taxon>
        <taxon>Actinomycetota</taxon>
        <taxon>Actinomycetes</taxon>
        <taxon>Micrococcales</taxon>
        <taxon>Jonesiaceae</taxon>
        <taxon>Flavimobilis</taxon>
    </lineage>
</organism>
<dbReference type="PANTHER" id="PTHR45436">
    <property type="entry name" value="SENSOR HISTIDINE KINASE YKOH"/>
    <property type="match status" value="1"/>
</dbReference>